<dbReference type="Pfam" id="PF05721">
    <property type="entry name" value="PhyH"/>
    <property type="match status" value="1"/>
</dbReference>
<gene>
    <name evidence="1" type="ORF">HK100_001440</name>
</gene>
<evidence type="ECO:0000313" key="1">
    <source>
        <dbReference type="EMBL" id="KAJ3136738.1"/>
    </source>
</evidence>
<dbReference type="PANTHER" id="PTHR40470:SF1">
    <property type="entry name" value="PHYTANOYL-COA DIOXYGENASE FAMILY PROTEIN (AFU_ORTHOLOGUE AFUA_2G15850)"/>
    <property type="match status" value="1"/>
</dbReference>
<evidence type="ECO:0008006" key="3">
    <source>
        <dbReference type="Google" id="ProtNLM"/>
    </source>
</evidence>
<comment type="caution">
    <text evidence="1">The sequence shown here is derived from an EMBL/GenBank/DDBJ whole genome shotgun (WGS) entry which is preliminary data.</text>
</comment>
<dbReference type="EMBL" id="JADGJH010000131">
    <property type="protein sequence ID" value="KAJ3136738.1"/>
    <property type="molecule type" value="Genomic_DNA"/>
</dbReference>
<proteinExistence type="predicted"/>
<organism evidence="1 2">
    <name type="scientific">Physocladia obscura</name>
    <dbReference type="NCBI Taxonomy" id="109957"/>
    <lineage>
        <taxon>Eukaryota</taxon>
        <taxon>Fungi</taxon>
        <taxon>Fungi incertae sedis</taxon>
        <taxon>Chytridiomycota</taxon>
        <taxon>Chytridiomycota incertae sedis</taxon>
        <taxon>Chytridiomycetes</taxon>
        <taxon>Chytridiales</taxon>
        <taxon>Chytriomycetaceae</taxon>
        <taxon>Physocladia</taxon>
    </lineage>
</organism>
<reference evidence="1" key="1">
    <citation type="submission" date="2020-05" db="EMBL/GenBank/DDBJ databases">
        <title>Phylogenomic resolution of chytrid fungi.</title>
        <authorList>
            <person name="Stajich J.E."/>
            <person name="Amses K."/>
            <person name="Simmons R."/>
            <person name="Seto K."/>
            <person name="Myers J."/>
            <person name="Bonds A."/>
            <person name="Quandt C.A."/>
            <person name="Barry K."/>
            <person name="Liu P."/>
            <person name="Grigoriev I."/>
            <person name="Longcore J.E."/>
            <person name="James T.Y."/>
        </authorList>
    </citation>
    <scope>NUCLEOTIDE SEQUENCE</scope>
    <source>
        <strain evidence="1">JEL0513</strain>
    </source>
</reference>
<evidence type="ECO:0000313" key="2">
    <source>
        <dbReference type="Proteomes" id="UP001211907"/>
    </source>
</evidence>
<dbReference type="AlphaFoldDB" id="A0AAD5T8E1"/>
<dbReference type="InterPro" id="IPR008775">
    <property type="entry name" value="Phytyl_CoA_dOase-like"/>
</dbReference>
<accession>A0AAD5T8E1</accession>
<dbReference type="Proteomes" id="UP001211907">
    <property type="component" value="Unassembled WGS sequence"/>
</dbReference>
<dbReference type="PANTHER" id="PTHR40470">
    <property type="entry name" value="PHYTANOYL-COA DIOXYGENASE FAMILY PROTEIN (AFU_ORTHOLOGUE AFUA_2G15850)"/>
    <property type="match status" value="1"/>
</dbReference>
<protein>
    <recommendedName>
        <fullName evidence="3">Phytanoyl-CoA dioxygenase</fullName>
    </recommendedName>
</protein>
<dbReference type="SUPFAM" id="SSF51197">
    <property type="entry name" value="Clavaminate synthase-like"/>
    <property type="match status" value="1"/>
</dbReference>
<sequence>MVDDTNTGLSLKQLLERDGYVIVDGLVSEDQMQELRDAAERVVGLARSGQWTLRRVVGVSFPPWNEDATVEDVWGVQHVMHPLLAEAAFARWYGSPALLAAVCEILDVPEAALQLELFNLLVNPARSDFALAWHRDDVRPDAAPDEELARLATPLHGTQWNTALYDDACLYVVPRSHFRPASAGERRVWVDDPLSSDMPGAIAVPLKAGQTVFYNNNILHRAIYHTSSKRHTLHACIGTVVGGPLRARNILQHGLAWMREDTFKQTLPPRLYPLYDNLIKLANENDGKELGYSQ</sequence>
<dbReference type="Gene3D" id="2.60.120.620">
    <property type="entry name" value="q2cbj1_9rhob like domain"/>
    <property type="match status" value="1"/>
</dbReference>
<keyword evidence="2" id="KW-1185">Reference proteome</keyword>
<name>A0AAD5T8E1_9FUNG</name>